<dbReference type="InterPro" id="IPR029058">
    <property type="entry name" value="AB_hydrolase_fold"/>
</dbReference>
<comment type="caution">
    <text evidence="4">The sequence shown here is derived from an EMBL/GenBank/DDBJ whole genome shotgun (WGS) entry which is preliminary data.</text>
</comment>
<evidence type="ECO:0000256" key="2">
    <source>
        <dbReference type="ARBA" id="ARBA00022801"/>
    </source>
</evidence>
<dbReference type="EMBL" id="JAAGAB010000004">
    <property type="protein sequence ID" value="NDV02817.1"/>
    <property type="molecule type" value="Genomic_DNA"/>
</dbReference>
<dbReference type="InterPro" id="IPR003140">
    <property type="entry name" value="PLipase/COase/thioEstase"/>
</dbReference>
<dbReference type="RefSeq" id="WP_163896100.1">
    <property type="nucleotide sequence ID" value="NZ_JAAFYS010000004.1"/>
</dbReference>
<evidence type="ECO:0000256" key="1">
    <source>
        <dbReference type="ARBA" id="ARBA00006499"/>
    </source>
</evidence>
<accession>A0A6B2JWD9</accession>
<gene>
    <name evidence="4" type="ORF">GZA08_17780</name>
</gene>
<reference evidence="4 5" key="1">
    <citation type="submission" date="2020-02" db="EMBL/GenBank/DDBJ databases">
        <title>Pseudoroseicyclus tamarix, sp. nov., isolated from offshore sediment of a Tamarix chinensis forest.</title>
        <authorList>
            <person name="Gai Y."/>
        </authorList>
    </citation>
    <scope>NUCLEOTIDE SEQUENCE [LARGE SCALE GENOMIC DNA]</scope>
    <source>
        <strain evidence="4 5">CLL3-39</strain>
    </source>
</reference>
<sequence>MTQGSAHEGAGTAARVGYGLAQYGAGWDSAQAVLVLVHGRDREPEEMFRLLGDSLAARLRVLAPYTESKTWYPGRYDAPLAENAEGVARGMDEIDAAFRLAAEHGFGPERVVLAGFSQGGCLVTEYLIDGRTRPAAAAIFTGTPLAMTGRGLPERDLAELPVVVSGGAADAWLPLADLLATEAVLTRLGASVHLEMFPDADHVVRPAEINRLRELVDQLTP</sequence>
<dbReference type="InterPro" id="IPR050565">
    <property type="entry name" value="LYPA1-2/EST-like"/>
</dbReference>
<dbReference type="SUPFAM" id="SSF53474">
    <property type="entry name" value="alpha/beta-Hydrolases"/>
    <property type="match status" value="1"/>
</dbReference>
<proteinExistence type="inferred from homology"/>
<name>A0A6B2JWD9_9RHOB</name>
<comment type="similarity">
    <text evidence="1">Belongs to the AB hydrolase superfamily. AB hydrolase 2 family.</text>
</comment>
<dbReference type="Gene3D" id="3.40.50.1820">
    <property type="entry name" value="alpha/beta hydrolase"/>
    <property type="match status" value="1"/>
</dbReference>
<feature type="domain" description="Phospholipase/carboxylesterase/thioesterase" evidence="3">
    <location>
        <begin position="70"/>
        <end position="216"/>
    </location>
</feature>
<organism evidence="4 5">
    <name type="scientific">Pseudoroseicyclus tamaricis</name>
    <dbReference type="NCBI Taxonomy" id="2705421"/>
    <lineage>
        <taxon>Bacteria</taxon>
        <taxon>Pseudomonadati</taxon>
        <taxon>Pseudomonadota</taxon>
        <taxon>Alphaproteobacteria</taxon>
        <taxon>Rhodobacterales</taxon>
        <taxon>Paracoccaceae</taxon>
        <taxon>Pseudoroseicyclus</taxon>
    </lineage>
</organism>
<keyword evidence="2" id="KW-0378">Hydrolase</keyword>
<keyword evidence="5" id="KW-1185">Reference proteome</keyword>
<protein>
    <recommendedName>
        <fullName evidence="3">Phospholipase/carboxylesterase/thioesterase domain-containing protein</fullName>
    </recommendedName>
</protein>
<dbReference type="AlphaFoldDB" id="A0A6B2JWD9"/>
<dbReference type="PANTHER" id="PTHR10655:SF17">
    <property type="entry name" value="LYSOPHOSPHOLIPASE-LIKE PROTEIN 1"/>
    <property type="match status" value="1"/>
</dbReference>
<evidence type="ECO:0000313" key="5">
    <source>
        <dbReference type="Proteomes" id="UP000474757"/>
    </source>
</evidence>
<evidence type="ECO:0000313" key="4">
    <source>
        <dbReference type="EMBL" id="NDV02817.1"/>
    </source>
</evidence>
<dbReference type="Pfam" id="PF02230">
    <property type="entry name" value="Abhydrolase_2"/>
    <property type="match status" value="1"/>
</dbReference>
<evidence type="ECO:0000259" key="3">
    <source>
        <dbReference type="Pfam" id="PF02230"/>
    </source>
</evidence>
<dbReference type="PANTHER" id="PTHR10655">
    <property type="entry name" value="LYSOPHOSPHOLIPASE-RELATED"/>
    <property type="match status" value="1"/>
</dbReference>
<dbReference type="Proteomes" id="UP000474757">
    <property type="component" value="Unassembled WGS sequence"/>
</dbReference>
<dbReference type="GO" id="GO:0016787">
    <property type="term" value="F:hydrolase activity"/>
    <property type="evidence" value="ECO:0007669"/>
    <property type="project" value="UniProtKB-KW"/>
</dbReference>